<evidence type="ECO:0000313" key="15">
    <source>
        <dbReference type="Proteomes" id="UP000597138"/>
    </source>
</evidence>
<accession>A0A069NER3</accession>
<evidence type="ECO:0000313" key="13">
    <source>
        <dbReference type="EMBL" id="KDR26592.1"/>
    </source>
</evidence>
<keyword evidence="3" id="KW-0276">Fatty acid metabolism</keyword>
<comment type="catalytic activity">
    <reaction evidence="10">
        <text>a 2,3-saturated acyl-[ACP] + NADP(+) = a (2E)-enoyl-[ACP] + NADPH + H(+)</text>
        <dbReference type="Rhea" id="RHEA:22564"/>
        <dbReference type="Rhea" id="RHEA-COMP:9925"/>
        <dbReference type="Rhea" id="RHEA-COMP:9926"/>
        <dbReference type="ChEBI" id="CHEBI:15378"/>
        <dbReference type="ChEBI" id="CHEBI:57783"/>
        <dbReference type="ChEBI" id="CHEBI:58349"/>
        <dbReference type="ChEBI" id="CHEBI:78784"/>
        <dbReference type="ChEBI" id="CHEBI:78785"/>
        <dbReference type="EC" id="1.3.1.104"/>
    </reaction>
</comment>
<dbReference type="EMBL" id="JFHE01000052">
    <property type="protein sequence ID" value="KDR26592.1"/>
    <property type="molecule type" value="Genomic_DNA"/>
</dbReference>
<dbReference type="Proteomes" id="UP000597138">
    <property type="component" value="Unassembled WGS sequence"/>
</dbReference>
<comment type="similarity">
    <text evidence="1">Belongs to the zinc-containing alcohol dehydrogenase family. Quinone oxidoreductase subfamily.</text>
</comment>
<dbReference type="EC" id="1.3.1.104" evidence="9"/>
<reference evidence="12" key="4">
    <citation type="submission" date="2024-05" db="EMBL/GenBank/DDBJ databases">
        <authorList>
            <person name="Sun Q."/>
            <person name="Zhou Y."/>
        </authorList>
    </citation>
    <scope>NUCLEOTIDE SEQUENCE</scope>
    <source>
        <strain evidence="12">CGMCC 1.11013</strain>
    </source>
</reference>
<dbReference type="AlphaFoldDB" id="A0A069NER3"/>
<dbReference type="EMBL" id="BMEG01000018">
    <property type="protein sequence ID" value="GGD96933.1"/>
    <property type="molecule type" value="Genomic_DNA"/>
</dbReference>
<keyword evidence="5" id="KW-0809">Transit peptide</keyword>
<evidence type="ECO:0000256" key="8">
    <source>
        <dbReference type="ARBA" id="ARBA00023160"/>
    </source>
</evidence>
<dbReference type="Pfam" id="PF00107">
    <property type="entry name" value="ADH_zinc_N"/>
    <property type="match status" value="1"/>
</dbReference>
<evidence type="ECO:0000259" key="11">
    <source>
        <dbReference type="SMART" id="SM00829"/>
    </source>
</evidence>
<dbReference type="SMART" id="SM00829">
    <property type="entry name" value="PKS_ER"/>
    <property type="match status" value="1"/>
</dbReference>
<evidence type="ECO:0000256" key="7">
    <source>
        <dbReference type="ARBA" id="ARBA00023098"/>
    </source>
</evidence>
<evidence type="ECO:0000256" key="2">
    <source>
        <dbReference type="ARBA" id="ARBA00022516"/>
    </source>
</evidence>
<dbReference type="GO" id="GO:0006633">
    <property type="term" value="P:fatty acid biosynthetic process"/>
    <property type="evidence" value="ECO:0007669"/>
    <property type="project" value="UniProtKB-KW"/>
</dbReference>
<dbReference type="Gene3D" id="3.40.50.720">
    <property type="entry name" value="NAD(P)-binding Rossmann-like Domain"/>
    <property type="match status" value="1"/>
</dbReference>
<dbReference type="PANTHER" id="PTHR43981">
    <property type="entry name" value="ENOYL-[ACYL-CARRIER-PROTEIN] REDUCTASE, MITOCHONDRIAL"/>
    <property type="match status" value="1"/>
</dbReference>
<organism evidence="13 14">
    <name type="scientific">Caballeronia grimmiae</name>
    <dbReference type="NCBI Taxonomy" id="1071679"/>
    <lineage>
        <taxon>Bacteria</taxon>
        <taxon>Pseudomonadati</taxon>
        <taxon>Pseudomonadota</taxon>
        <taxon>Betaproteobacteria</taxon>
        <taxon>Burkholderiales</taxon>
        <taxon>Burkholderiaceae</taxon>
        <taxon>Caballeronia</taxon>
    </lineage>
</organism>
<keyword evidence="8" id="KW-0275">Fatty acid biosynthesis</keyword>
<evidence type="ECO:0000256" key="1">
    <source>
        <dbReference type="ARBA" id="ARBA00010371"/>
    </source>
</evidence>
<dbReference type="SUPFAM" id="SSF50129">
    <property type="entry name" value="GroES-like"/>
    <property type="match status" value="1"/>
</dbReference>
<keyword evidence="2" id="KW-0444">Lipid biosynthesis</keyword>
<dbReference type="Pfam" id="PF08240">
    <property type="entry name" value="ADH_N"/>
    <property type="match status" value="1"/>
</dbReference>
<dbReference type="STRING" id="1071679.BG57_26075"/>
<dbReference type="CDD" id="cd05282">
    <property type="entry name" value="ETR_like"/>
    <property type="match status" value="1"/>
</dbReference>
<evidence type="ECO:0000256" key="4">
    <source>
        <dbReference type="ARBA" id="ARBA00022857"/>
    </source>
</evidence>
<dbReference type="eggNOG" id="COG0604">
    <property type="taxonomic scope" value="Bacteria"/>
</dbReference>
<dbReference type="InterPro" id="IPR013149">
    <property type="entry name" value="ADH-like_C"/>
</dbReference>
<gene>
    <name evidence="13" type="ORF">BG57_26075</name>
    <name evidence="12" type="ORF">GCM10010985_59570</name>
</gene>
<dbReference type="InterPro" id="IPR013154">
    <property type="entry name" value="ADH-like_N"/>
</dbReference>
<keyword evidence="4" id="KW-0521">NADP</keyword>
<evidence type="ECO:0000256" key="9">
    <source>
        <dbReference type="ARBA" id="ARBA00038963"/>
    </source>
</evidence>
<dbReference type="InterPro" id="IPR020843">
    <property type="entry name" value="ER"/>
</dbReference>
<dbReference type="InterPro" id="IPR011032">
    <property type="entry name" value="GroES-like_sf"/>
</dbReference>
<comment type="caution">
    <text evidence="13">The sequence shown here is derived from an EMBL/GenBank/DDBJ whole genome shotgun (WGS) entry which is preliminary data.</text>
</comment>
<evidence type="ECO:0000256" key="5">
    <source>
        <dbReference type="ARBA" id="ARBA00022946"/>
    </source>
</evidence>
<evidence type="ECO:0000256" key="6">
    <source>
        <dbReference type="ARBA" id="ARBA00023002"/>
    </source>
</evidence>
<evidence type="ECO:0000313" key="12">
    <source>
        <dbReference type="EMBL" id="GGD96933.1"/>
    </source>
</evidence>
<name>A0A069NER3_9BURK</name>
<reference evidence="13 14" key="2">
    <citation type="submission" date="2014-03" db="EMBL/GenBank/DDBJ databases">
        <title>Draft Genome Sequences of Four Burkholderia Strains.</title>
        <authorList>
            <person name="Liu X.Y."/>
            <person name="Li C.X."/>
            <person name="Xu J.H."/>
        </authorList>
    </citation>
    <scope>NUCLEOTIDE SEQUENCE [LARGE SCALE GENOMIC DNA]</scope>
    <source>
        <strain evidence="13 14">R27</strain>
    </source>
</reference>
<evidence type="ECO:0000313" key="14">
    <source>
        <dbReference type="Proteomes" id="UP000027439"/>
    </source>
</evidence>
<keyword evidence="6" id="KW-0560">Oxidoreductase</keyword>
<feature type="domain" description="Enoyl reductase (ER)" evidence="11">
    <location>
        <begin position="11"/>
        <end position="317"/>
    </location>
</feature>
<dbReference type="PANTHER" id="PTHR43981:SF2">
    <property type="entry name" value="ENOYL-[ACYL-CARRIER-PROTEIN] REDUCTASE, MITOCHONDRIAL"/>
    <property type="match status" value="1"/>
</dbReference>
<dbReference type="InterPro" id="IPR051034">
    <property type="entry name" value="Mito_Enoyl-ACP_Reductase"/>
</dbReference>
<evidence type="ECO:0000256" key="3">
    <source>
        <dbReference type="ARBA" id="ARBA00022832"/>
    </source>
</evidence>
<evidence type="ECO:0000256" key="10">
    <source>
        <dbReference type="ARBA" id="ARBA00048843"/>
    </source>
</evidence>
<dbReference type="InterPro" id="IPR036291">
    <property type="entry name" value="NAD(P)-bd_dom_sf"/>
</dbReference>
<proteinExistence type="inferred from homology"/>
<reference evidence="15" key="3">
    <citation type="journal article" date="2019" name="Int. J. Syst. Evol. Microbiol.">
        <title>The Global Catalogue of Microorganisms (GCM) 10K type strain sequencing project: providing services to taxonomists for standard genome sequencing and annotation.</title>
        <authorList>
            <consortium name="The Broad Institute Genomics Platform"/>
            <consortium name="The Broad Institute Genome Sequencing Center for Infectious Disease"/>
            <person name="Wu L."/>
            <person name="Ma J."/>
        </authorList>
    </citation>
    <scope>NUCLEOTIDE SEQUENCE [LARGE SCALE GENOMIC DNA]</scope>
    <source>
        <strain evidence="15">CGMCC 1.11013</strain>
    </source>
</reference>
<reference evidence="12" key="1">
    <citation type="journal article" date="2014" name="Int. J. Syst. Evol. Microbiol.">
        <title>Complete genome of a new Firmicutes species belonging to the dominant human colonic microbiota ('Ruminococcus bicirculans') reveals two chromosomes and a selective capacity to utilize plant glucans.</title>
        <authorList>
            <consortium name="NISC Comparative Sequencing Program"/>
            <person name="Wegmann U."/>
            <person name="Louis P."/>
            <person name="Goesmann A."/>
            <person name="Henrissat B."/>
            <person name="Duncan S.H."/>
            <person name="Flint H.J."/>
        </authorList>
    </citation>
    <scope>NUCLEOTIDE SEQUENCE</scope>
    <source>
        <strain evidence="12">CGMCC 1.11013</strain>
    </source>
</reference>
<sequence>MRAARLTSYGDPVAGIELHEIAEPPHPGPDEVLVRMRYAPVNVSDLMVALGVYDWRPALPEVLGNEGVGVVLACGSGVSGLAPGTAVVVPFMARTWRERLVVRFDQLTPVPDGVDLQQAAMATINLVTVKMLLDDYVSLAPGDAIVYNAANSGLGHCVAGLASRRGLHTIGLVRRQADVERVRQAGCEHVLLDEDASVSPGRLPAGLRVRLALDGVGGSSSGRLAHFLSPEGTLVAYGAASHEPMAISAQHLIFKRIAVYGFFEGRQENAARIPGVLASVLETLRQDGIRQPIAAVYPLVHIRDAVAHAMRGGKVLIDLDALNKVGV</sequence>
<keyword evidence="15" id="KW-1185">Reference proteome</keyword>
<dbReference type="SUPFAM" id="SSF51735">
    <property type="entry name" value="NAD(P)-binding Rossmann-fold domains"/>
    <property type="match status" value="1"/>
</dbReference>
<keyword evidence="7" id="KW-0443">Lipid metabolism</keyword>
<dbReference type="Gene3D" id="3.90.180.10">
    <property type="entry name" value="Medium-chain alcohol dehydrogenases, catalytic domain"/>
    <property type="match status" value="1"/>
</dbReference>
<dbReference type="Proteomes" id="UP000027439">
    <property type="component" value="Unassembled WGS sequence"/>
</dbReference>
<protein>
    <recommendedName>
        <fullName evidence="9">enoyl-[acyl-carrier-protein] reductase</fullName>
        <ecNumber evidence="9">1.3.1.104</ecNumber>
    </recommendedName>
</protein>
<dbReference type="GO" id="GO:0141148">
    <property type="term" value="F:enoyl-[acyl-carrier-protein] reductase (NADPH) activity"/>
    <property type="evidence" value="ECO:0007669"/>
    <property type="project" value="UniProtKB-EC"/>
</dbReference>